<evidence type="ECO:0008006" key="4">
    <source>
        <dbReference type="Google" id="ProtNLM"/>
    </source>
</evidence>
<dbReference type="EMBL" id="BMAC01002174">
    <property type="protein sequence ID" value="GFQ07918.1"/>
    <property type="molecule type" value="Genomic_DNA"/>
</dbReference>
<dbReference type="InterPro" id="IPR029062">
    <property type="entry name" value="Class_I_gatase-like"/>
</dbReference>
<dbReference type="GO" id="GO:0005829">
    <property type="term" value="C:cytosol"/>
    <property type="evidence" value="ECO:0007669"/>
    <property type="project" value="TreeGrafter"/>
</dbReference>
<dbReference type="Proteomes" id="UP000653305">
    <property type="component" value="Unassembled WGS sequence"/>
</dbReference>
<evidence type="ECO:0000313" key="3">
    <source>
        <dbReference type="Proteomes" id="UP000653305"/>
    </source>
</evidence>
<dbReference type="SUPFAM" id="SSF52317">
    <property type="entry name" value="Class I glutamine amidotransferase-like"/>
    <property type="match status" value="1"/>
</dbReference>
<keyword evidence="1" id="KW-0812">Transmembrane</keyword>
<gene>
    <name evidence="2" type="ORF">PHJA_002935800</name>
</gene>
<dbReference type="PANTHER" id="PTHR42695:SF13">
    <property type="entry name" value="GLUTAMINE AMIDOTRANSFERASE CLASS-I FAMILY PROTEIN, EXPRESSED"/>
    <property type="match status" value="1"/>
</dbReference>
<organism evidence="2 3">
    <name type="scientific">Phtheirospermum japonicum</name>
    <dbReference type="NCBI Taxonomy" id="374723"/>
    <lineage>
        <taxon>Eukaryota</taxon>
        <taxon>Viridiplantae</taxon>
        <taxon>Streptophyta</taxon>
        <taxon>Embryophyta</taxon>
        <taxon>Tracheophyta</taxon>
        <taxon>Spermatophyta</taxon>
        <taxon>Magnoliopsida</taxon>
        <taxon>eudicotyledons</taxon>
        <taxon>Gunneridae</taxon>
        <taxon>Pentapetalae</taxon>
        <taxon>asterids</taxon>
        <taxon>lamiids</taxon>
        <taxon>Lamiales</taxon>
        <taxon>Orobanchaceae</taxon>
        <taxon>Orobanchaceae incertae sedis</taxon>
        <taxon>Phtheirospermum</taxon>
    </lineage>
</organism>
<evidence type="ECO:0000256" key="1">
    <source>
        <dbReference type="SAM" id="Phobius"/>
    </source>
</evidence>
<comment type="caution">
    <text evidence="2">The sequence shown here is derived from an EMBL/GenBank/DDBJ whole genome shotgun (WGS) entry which is preliminary data.</text>
</comment>
<dbReference type="AlphaFoldDB" id="A0A830D5V2"/>
<keyword evidence="1" id="KW-1133">Transmembrane helix</keyword>
<dbReference type="Gene3D" id="3.40.50.880">
    <property type="match status" value="1"/>
</dbReference>
<keyword evidence="1" id="KW-0472">Membrane</keyword>
<sequence length="166" mass="19560">MEGPKFVILMCAEDSDYLKQTYGGLYEVYVRMLKEEGEIWELYNVARSDFPTDDVIGDYYGFVITGSCNEADADDIWISKLVGLLKKLISMEKKVLGICFGHQVFFYEFFFRFIFNVVFQHTNYCQVYIYIYIGTCYIATVLSFVFACWFCRVFNFFFLIIHSKVI</sequence>
<dbReference type="PANTHER" id="PTHR42695">
    <property type="entry name" value="GLUTAMINE AMIDOTRANSFERASE YLR126C-RELATED"/>
    <property type="match status" value="1"/>
</dbReference>
<proteinExistence type="predicted"/>
<name>A0A830D5V2_9LAMI</name>
<keyword evidence="3" id="KW-1185">Reference proteome</keyword>
<evidence type="ECO:0000313" key="2">
    <source>
        <dbReference type="EMBL" id="GFQ07918.1"/>
    </source>
</evidence>
<feature type="transmembrane region" description="Helical" evidence="1">
    <location>
        <begin position="127"/>
        <end position="160"/>
    </location>
</feature>
<protein>
    <recommendedName>
        <fullName evidence="4">Glutamine amidotransferase domain-containing protein</fullName>
    </recommendedName>
</protein>
<dbReference type="InterPro" id="IPR044992">
    <property type="entry name" value="ChyE-like"/>
</dbReference>
<reference evidence="2" key="1">
    <citation type="submission" date="2020-07" db="EMBL/GenBank/DDBJ databases">
        <title>Ethylene signaling mediates host invasion by parasitic plants.</title>
        <authorList>
            <person name="Yoshida S."/>
        </authorList>
    </citation>
    <scope>NUCLEOTIDE SEQUENCE</scope>
    <source>
        <strain evidence="2">Okayama</strain>
    </source>
</reference>
<feature type="transmembrane region" description="Helical" evidence="1">
    <location>
        <begin position="95"/>
        <end position="115"/>
    </location>
</feature>
<accession>A0A830D5V2</accession>
<dbReference type="OrthoDB" id="92161at2759"/>